<dbReference type="RefSeq" id="WP_137013578.1">
    <property type="nucleotide sequence ID" value="NZ_SZPX01000004.1"/>
</dbReference>
<dbReference type="InterPro" id="IPR000792">
    <property type="entry name" value="Tscrpt_reg_LuxR_C"/>
</dbReference>
<keyword evidence="4" id="KW-1185">Reference proteome</keyword>
<dbReference type="InterPro" id="IPR039420">
    <property type="entry name" value="WalR-like"/>
</dbReference>
<comment type="caution">
    <text evidence="3">The sequence shown here is derived from an EMBL/GenBank/DDBJ whole genome shotgun (WGS) entry which is preliminary data.</text>
</comment>
<reference evidence="3 4" key="1">
    <citation type="submission" date="2019-04" db="EMBL/GenBank/DDBJ databases">
        <title>Sulfurimonas crateris sp. nov. a facultative anaerobic sulfur-oxidizing chemolithautotrophic bacterium isolated from a terrestrial mud vulcano.</title>
        <authorList>
            <person name="Ratnikova N.M."/>
            <person name="Slobodkin A.I."/>
            <person name="Merkel A.Y."/>
            <person name="Novikov A."/>
            <person name="Bonch-Osmolovskaya E.A."/>
            <person name="Slobodkina G.B."/>
        </authorList>
    </citation>
    <scope>NUCLEOTIDE SEQUENCE [LARGE SCALE GENOMIC DNA]</scope>
    <source>
        <strain evidence="3 4">SN118</strain>
    </source>
</reference>
<dbReference type="EMBL" id="SZPX01000004">
    <property type="protein sequence ID" value="TKI69737.1"/>
    <property type="molecule type" value="Genomic_DNA"/>
</dbReference>
<evidence type="ECO:0000313" key="3">
    <source>
        <dbReference type="EMBL" id="TKI69737.1"/>
    </source>
</evidence>
<dbReference type="Gene3D" id="3.40.50.2300">
    <property type="match status" value="1"/>
</dbReference>
<dbReference type="GO" id="GO:0006355">
    <property type="term" value="P:regulation of DNA-templated transcription"/>
    <property type="evidence" value="ECO:0007669"/>
    <property type="project" value="InterPro"/>
</dbReference>
<gene>
    <name evidence="3" type="ORF">FCU45_06670</name>
</gene>
<dbReference type="PROSITE" id="PS50043">
    <property type="entry name" value="HTH_LUXR_2"/>
    <property type="match status" value="1"/>
</dbReference>
<dbReference type="InterPro" id="IPR016032">
    <property type="entry name" value="Sig_transdc_resp-reg_C-effctor"/>
</dbReference>
<feature type="domain" description="HTH luxR-type" evidence="2">
    <location>
        <begin position="144"/>
        <end position="201"/>
    </location>
</feature>
<keyword evidence="1" id="KW-0238">DNA-binding</keyword>
<dbReference type="PRINTS" id="PR00038">
    <property type="entry name" value="HTHLUXR"/>
</dbReference>
<name>A0A4U2Z686_9BACT</name>
<evidence type="ECO:0000313" key="4">
    <source>
        <dbReference type="Proteomes" id="UP000309561"/>
    </source>
</evidence>
<dbReference type="Pfam" id="PF00196">
    <property type="entry name" value="GerE"/>
    <property type="match status" value="1"/>
</dbReference>
<sequence>MKIVLFSSDFNTLDEWKSKKKDLKTTMCYERSSLEDELKADREVFVIADYDSVAPDVNNLIASALIPKNLVVLEKAPSVVTGRMLVLRGVKAYGNSKMHATHFDKMIKTVTDGKIWTYPELTAFLVKTDNKNALSEDSKKLIEERLSEKESQVLFLILKGFTNDAIASELEITTRTVKAHASSIFSKLHVNDRLSLALLLK</sequence>
<dbReference type="Proteomes" id="UP000309561">
    <property type="component" value="Unassembled WGS sequence"/>
</dbReference>
<dbReference type="PANTHER" id="PTHR43214:SF43">
    <property type="entry name" value="TWO-COMPONENT RESPONSE REGULATOR"/>
    <property type="match status" value="1"/>
</dbReference>
<protein>
    <submittedName>
        <fullName evidence="3">Response regulator transcription factor</fullName>
    </submittedName>
</protein>
<proteinExistence type="predicted"/>
<evidence type="ECO:0000256" key="1">
    <source>
        <dbReference type="ARBA" id="ARBA00023125"/>
    </source>
</evidence>
<dbReference type="OrthoDB" id="5343354at2"/>
<dbReference type="GO" id="GO:0003677">
    <property type="term" value="F:DNA binding"/>
    <property type="evidence" value="ECO:0007669"/>
    <property type="project" value="UniProtKB-KW"/>
</dbReference>
<evidence type="ECO:0000259" key="2">
    <source>
        <dbReference type="PROSITE" id="PS50043"/>
    </source>
</evidence>
<dbReference type="SMART" id="SM00421">
    <property type="entry name" value="HTH_LUXR"/>
    <property type="match status" value="1"/>
</dbReference>
<dbReference type="PROSITE" id="PS00622">
    <property type="entry name" value="HTH_LUXR_1"/>
    <property type="match status" value="1"/>
</dbReference>
<dbReference type="SUPFAM" id="SSF46894">
    <property type="entry name" value="C-terminal effector domain of the bipartite response regulators"/>
    <property type="match status" value="1"/>
</dbReference>
<dbReference type="PANTHER" id="PTHR43214">
    <property type="entry name" value="TWO-COMPONENT RESPONSE REGULATOR"/>
    <property type="match status" value="1"/>
</dbReference>
<organism evidence="3 4">
    <name type="scientific">Sulfurimonas crateris</name>
    <dbReference type="NCBI Taxonomy" id="2574727"/>
    <lineage>
        <taxon>Bacteria</taxon>
        <taxon>Pseudomonadati</taxon>
        <taxon>Campylobacterota</taxon>
        <taxon>Epsilonproteobacteria</taxon>
        <taxon>Campylobacterales</taxon>
        <taxon>Sulfurimonadaceae</taxon>
        <taxon>Sulfurimonas</taxon>
    </lineage>
</organism>
<dbReference type="CDD" id="cd06170">
    <property type="entry name" value="LuxR_C_like"/>
    <property type="match status" value="1"/>
</dbReference>
<accession>A0A4U2Z686</accession>
<dbReference type="AlphaFoldDB" id="A0A4U2Z686"/>